<evidence type="ECO:0000256" key="3">
    <source>
        <dbReference type="ARBA" id="ARBA00022723"/>
    </source>
</evidence>
<keyword evidence="11" id="KW-1185">Reference proteome</keyword>
<reference evidence="10" key="4">
    <citation type="submission" date="2024-02" db="EMBL/GenBank/DDBJ databases">
        <title>Comparative genomics of Cryptococcus and Kwoniella reveals pathogenesis evolution and contrasting modes of karyotype evolution via chromosome fusion or intercentromeric recombination.</title>
        <authorList>
            <person name="Coelho M.A."/>
            <person name="David-Palma M."/>
            <person name="Shea T."/>
            <person name="Bowers K."/>
            <person name="McGinley-Smith S."/>
            <person name="Mohammad A.W."/>
            <person name="Gnirke A."/>
            <person name="Yurkov A.M."/>
            <person name="Nowrousian M."/>
            <person name="Sun S."/>
            <person name="Cuomo C.A."/>
            <person name="Heitman J."/>
        </authorList>
    </citation>
    <scope>NUCLEOTIDE SEQUENCE</scope>
    <source>
        <strain evidence="10">CBS 10737</strain>
    </source>
</reference>
<evidence type="ECO:0000256" key="4">
    <source>
        <dbReference type="ARBA" id="ARBA00022801"/>
    </source>
</evidence>
<dbReference type="EMBL" id="KV700117">
    <property type="protein sequence ID" value="OCF47202.1"/>
    <property type="molecule type" value="Genomic_DNA"/>
</dbReference>
<dbReference type="InterPro" id="IPR000086">
    <property type="entry name" value="NUDIX_hydrolase_dom"/>
</dbReference>
<dbReference type="EMBL" id="CP144520">
    <property type="protein sequence ID" value="WWC68010.1"/>
    <property type="molecule type" value="Genomic_DNA"/>
</dbReference>
<evidence type="ECO:0000313" key="11">
    <source>
        <dbReference type="Proteomes" id="UP000094020"/>
    </source>
</evidence>
<protein>
    <recommendedName>
        <fullName evidence="8">Nudix hydrolase domain-containing protein</fullName>
    </recommendedName>
</protein>
<keyword evidence="4" id="KW-0378">Hydrolase</keyword>
<feature type="region of interest" description="Disordered" evidence="7">
    <location>
        <begin position="24"/>
        <end position="49"/>
    </location>
</feature>
<dbReference type="KEGG" id="kpin:30175349"/>
<evidence type="ECO:0000256" key="7">
    <source>
        <dbReference type="SAM" id="MobiDB-lite"/>
    </source>
</evidence>
<accession>A0A1B9HVA2</accession>
<dbReference type="GO" id="GO:0010945">
    <property type="term" value="F:coenzyme A diphosphatase activity"/>
    <property type="evidence" value="ECO:0007669"/>
    <property type="project" value="InterPro"/>
</dbReference>
<evidence type="ECO:0000313" key="9">
    <source>
        <dbReference type="EMBL" id="OCF47202.1"/>
    </source>
</evidence>
<dbReference type="GO" id="GO:0046872">
    <property type="term" value="F:metal ion binding"/>
    <property type="evidence" value="ECO:0007669"/>
    <property type="project" value="UniProtKB-KW"/>
</dbReference>
<reference evidence="9" key="1">
    <citation type="submission" date="2013-07" db="EMBL/GenBank/DDBJ databases">
        <title>The Genome Sequence of Cryptococcus pinus CBS10737.</title>
        <authorList>
            <consortium name="The Broad Institute Genome Sequencing Platform"/>
            <person name="Cuomo C."/>
            <person name="Litvintseva A."/>
            <person name="Chen Y."/>
            <person name="Heitman J."/>
            <person name="Sun S."/>
            <person name="Springer D."/>
            <person name="Dromer F."/>
            <person name="Young S.K."/>
            <person name="Zeng Q."/>
            <person name="Gargeya S."/>
            <person name="Fitzgerald M."/>
            <person name="Abouelleil A."/>
            <person name="Alvarado L."/>
            <person name="Berlin A.M."/>
            <person name="Chapman S.B."/>
            <person name="Dewar J."/>
            <person name="Goldberg J."/>
            <person name="Griggs A."/>
            <person name="Gujja S."/>
            <person name="Hansen M."/>
            <person name="Howarth C."/>
            <person name="Imamovic A."/>
            <person name="Larimer J."/>
            <person name="McCowan C."/>
            <person name="Murphy C."/>
            <person name="Pearson M."/>
            <person name="Priest M."/>
            <person name="Roberts A."/>
            <person name="Saif S."/>
            <person name="Shea T."/>
            <person name="Sykes S."/>
            <person name="Wortman J."/>
            <person name="Nusbaum C."/>
            <person name="Birren B."/>
        </authorList>
    </citation>
    <scope>NUCLEOTIDE SEQUENCE [LARGE SCALE GENOMIC DNA]</scope>
    <source>
        <strain evidence="9">CBS 10737</strain>
    </source>
</reference>
<keyword evidence="6" id="KW-0464">Manganese</keyword>
<organism evidence="9">
    <name type="scientific">Kwoniella pini CBS 10737</name>
    <dbReference type="NCBI Taxonomy" id="1296096"/>
    <lineage>
        <taxon>Eukaryota</taxon>
        <taxon>Fungi</taxon>
        <taxon>Dikarya</taxon>
        <taxon>Basidiomycota</taxon>
        <taxon>Agaricomycotina</taxon>
        <taxon>Tremellomycetes</taxon>
        <taxon>Tremellales</taxon>
        <taxon>Cryptococcaceae</taxon>
        <taxon>Kwoniella</taxon>
    </lineage>
</organism>
<feature type="domain" description="Nudix hydrolase" evidence="8">
    <location>
        <begin position="53"/>
        <end position="206"/>
    </location>
</feature>
<evidence type="ECO:0000256" key="1">
    <source>
        <dbReference type="ARBA" id="ARBA00001936"/>
    </source>
</evidence>
<evidence type="ECO:0000259" key="8">
    <source>
        <dbReference type="PROSITE" id="PS51462"/>
    </source>
</evidence>
<dbReference type="PANTHER" id="PTHR12992">
    <property type="entry name" value="NUDIX HYDROLASE"/>
    <property type="match status" value="1"/>
</dbReference>
<sequence length="288" mass="32714">MSSSKSFEPFCTAILRTLRRSLNPTNLPKPFPPHTHFPASQGETTSKDNKDVVKESAILIPLMNIRDEPHILMQVRNKNMRVHAGEISFPGGKADKSDESLIHTALRETQEELSIPPSNIEILGMLEPAYSLGNKSRVWPFVGFIHSDSQPFPSIPQTLPSLPIEKIIPNKEEVSSIVLLPLSSFNDFNKLSIHYFRLNLNKPYYRINAKNYILPKSNKKIISKNSIKNKEILQEEEEELRKNRIIGLEENGEFSQDLEIWGLSGWFLNKLAERAGWLNPPPKGNPVD</sequence>
<evidence type="ECO:0000256" key="2">
    <source>
        <dbReference type="ARBA" id="ARBA00001946"/>
    </source>
</evidence>
<keyword evidence="3" id="KW-0479">Metal-binding</keyword>
<dbReference type="SUPFAM" id="SSF55811">
    <property type="entry name" value="Nudix"/>
    <property type="match status" value="1"/>
</dbReference>
<comment type="cofactor">
    <cofactor evidence="1">
        <name>Mn(2+)</name>
        <dbReference type="ChEBI" id="CHEBI:29035"/>
    </cofactor>
</comment>
<dbReference type="STRING" id="1296096.A0A1B9HVA2"/>
<dbReference type="Pfam" id="PF00293">
    <property type="entry name" value="NUDIX"/>
    <property type="match status" value="1"/>
</dbReference>
<reference evidence="9" key="3">
    <citation type="submission" date="2016-07" db="EMBL/GenBank/DDBJ databases">
        <title>Evolution of pathogenesis and genome organization in the Tremellales.</title>
        <authorList>
            <person name="Cuomo C."/>
            <person name="Litvintseva A."/>
            <person name="Heitman J."/>
            <person name="Chen Y."/>
            <person name="Sun S."/>
            <person name="Springer D."/>
            <person name="Dromer F."/>
            <person name="Young S."/>
            <person name="Zeng Q."/>
            <person name="Chapman S."/>
            <person name="Gujja S."/>
            <person name="Saif S."/>
            <person name="Birren B."/>
        </authorList>
    </citation>
    <scope>NUCLEOTIDE SEQUENCE</scope>
    <source>
        <strain evidence="9">CBS 10737</strain>
    </source>
</reference>
<dbReference type="PANTHER" id="PTHR12992:SF24">
    <property type="entry name" value="PEROXISOMAL COENZYME A DIPHOSPHATASE NUDT7"/>
    <property type="match status" value="1"/>
</dbReference>
<dbReference type="GO" id="GO:0015938">
    <property type="term" value="P:coenzyme A catabolic process"/>
    <property type="evidence" value="ECO:0007669"/>
    <property type="project" value="TreeGrafter"/>
</dbReference>
<dbReference type="InterPro" id="IPR045121">
    <property type="entry name" value="CoAse"/>
</dbReference>
<evidence type="ECO:0000256" key="5">
    <source>
        <dbReference type="ARBA" id="ARBA00022842"/>
    </source>
</evidence>
<evidence type="ECO:0000256" key="6">
    <source>
        <dbReference type="ARBA" id="ARBA00023211"/>
    </source>
</evidence>
<dbReference type="Proteomes" id="UP000094020">
    <property type="component" value="Chromosome 2"/>
</dbReference>
<name>A0A1B9HVA2_9TREE</name>
<dbReference type="PROSITE" id="PS51462">
    <property type="entry name" value="NUDIX"/>
    <property type="match status" value="1"/>
</dbReference>
<keyword evidence="5" id="KW-0460">Magnesium</keyword>
<evidence type="ECO:0000313" key="10">
    <source>
        <dbReference type="EMBL" id="WWC68010.1"/>
    </source>
</evidence>
<dbReference type="RefSeq" id="XP_019008421.1">
    <property type="nucleotide sequence ID" value="XM_019158675.1"/>
</dbReference>
<reference evidence="10" key="2">
    <citation type="submission" date="2013-07" db="EMBL/GenBank/DDBJ databases">
        <authorList>
            <consortium name="The Broad Institute Genome Sequencing Platform"/>
            <person name="Cuomo C."/>
            <person name="Litvintseva A."/>
            <person name="Chen Y."/>
            <person name="Heitman J."/>
            <person name="Sun S."/>
            <person name="Springer D."/>
            <person name="Dromer F."/>
            <person name="Young S.K."/>
            <person name="Zeng Q."/>
            <person name="Gargeya S."/>
            <person name="Fitzgerald M."/>
            <person name="Abouelleil A."/>
            <person name="Alvarado L."/>
            <person name="Berlin A.M."/>
            <person name="Chapman S.B."/>
            <person name="Dewar J."/>
            <person name="Goldberg J."/>
            <person name="Griggs A."/>
            <person name="Gujja S."/>
            <person name="Hansen M."/>
            <person name="Howarth C."/>
            <person name="Imamovic A."/>
            <person name="Larimer J."/>
            <person name="McCowan C."/>
            <person name="Murphy C."/>
            <person name="Pearson M."/>
            <person name="Priest M."/>
            <person name="Roberts A."/>
            <person name="Saif S."/>
            <person name="Shea T."/>
            <person name="Sykes S."/>
            <person name="Wortman J."/>
            <person name="Nusbaum C."/>
            <person name="Birren B."/>
        </authorList>
    </citation>
    <scope>NUCLEOTIDE SEQUENCE</scope>
    <source>
        <strain evidence="10">CBS 10737</strain>
    </source>
</reference>
<dbReference type="CDD" id="cd03426">
    <property type="entry name" value="NUDIX_CoAse_Nudt7"/>
    <property type="match status" value="1"/>
</dbReference>
<dbReference type="OrthoDB" id="206213at2759"/>
<gene>
    <name evidence="9" type="ORF">I206_06980</name>
    <name evidence="10" type="ORF">I206_101929</name>
</gene>
<comment type="cofactor">
    <cofactor evidence="2">
        <name>Mg(2+)</name>
        <dbReference type="ChEBI" id="CHEBI:18420"/>
    </cofactor>
</comment>
<dbReference type="GeneID" id="30175349"/>
<dbReference type="InterPro" id="IPR015797">
    <property type="entry name" value="NUDIX_hydrolase-like_dom_sf"/>
</dbReference>
<proteinExistence type="predicted"/>
<dbReference type="Gene3D" id="3.90.79.10">
    <property type="entry name" value="Nucleoside Triphosphate Pyrophosphohydrolase"/>
    <property type="match status" value="1"/>
</dbReference>
<dbReference type="AlphaFoldDB" id="A0A1B9HVA2"/>